<comment type="caution">
    <text evidence="7">The sequence shown here is derived from an EMBL/GenBank/DDBJ whole genome shotgun (WGS) entry which is preliminary data.</text>
</comment>
<evidence type="ECO:0000256" key="5">
    <source>
        <dbReference type="ARBA" id="ARBA00023600"/>
    </source>
</evidence>
<evidence type="ECO:0000256" key="2">
    <source>
        <dbReference type="ARBA" id="ARBA00022692"/>
    </source>
</evidence>
<evidence type="ECO:0000313" key="8">
    <source>
        <dbReference type="Proteomes" id="UP000809829"/>
    </source>
</evidence>
<protein>
    <submittedName>
        <fullName evidence="7">Toxin secretion/phage lysis holin</fullName>
    </submittedName>
</protein>
<dbReference type="NCBIfam" id="TIGR01593">
    <property type="entry name" value="holin_tox_secr"/>
    <property type="match status" value="1"/>
</dbReference>
<comment type="subcellular location">
    <subcellularLocation>
        <location evidence="1">Membrane</location>
        <topology evidence="1">Multi-pass membrane protein</topology>
    </subcellularLocation>
</comment>
<organism evidence="7 8">
    <name type="scientific">Priestia iocasae</name>
    <dbReference type="NCBI Taxonomy" id="2291674"/>
    <lineage>
        <taxon>Bacteria</taxon>
        <taxon>Bacillati</taxon>
        <taxon>Bacillota</taxon>
        <taxon>Bacilli</taxon>
        <taxon>Bacillales</taxon>
        <taxon>Bacillaceae</taxon>
        <taxon>Priestia</taxon>
    </lineage>
</organism>
<dbReference type="Pfam" id="PF05105">
    <property type="entry name" value="Phage_holin_4_1"/>
    <property type="match status" value="1"/>
</dbReference>
<comment type="similarity">
    <text evidence="5">Belongs to the bacteriophage holin family. Cp-1 holin subfamily.</text>
</comment>
<keyword evidence="8" id="KW-1185">Reference proteome</keyword>
<gene>
    <name evidence="7" type="ORF">JOC83_003692</name>
</gene>
<dbReference type="RefSeq" id="WP_205188830.1">
    <property type="nucleotide sequence ID" value="NZ_JAFBFC010000009.1"/>
</dbReference>
<feature type="transmembrane region" description="Helical" evidence="6">
    <location>
        <begin position="26"/>
        <end position="47"/>
    </location>
</feature>
<keyword evidence="4 6" id="KW-0472">Membrane</keyword>
<evidence type="ECO:0000256" key="6">
    <source>
        <dbReference type="SAM" id="Phobius"/>
    </source>
</evidence>
<evidence type="ECO:0000256" key="4">
    <source>
        <dbReference type="ARBA" id="ARBA00023136"/>
    </source>
</evidence>
<evidence type="ECO:0000256" key="1">
    <source>
        <dbReference type="ARBA" id="ARBA00004141"/>
    </source>
</evidence>
<accession>A0ABS2QZB6</accession>
<proteinExistence type="inferred from homology"/>
<feature type="transmembrane region" description="Helical" evidence="6">
    <location>
        <begin position="59"/>
        <end position="76"/>
    </location>
</feature>
<keyword evidence="2 6" id="KW-0812">Transmembrane</keyword>
<dbReference type="EMBL" id="JAFBFC010000009">
    <property type="protein sequence ID" value="MBM7704833.1"/>
    <property type="molecule type" value="Genomic_DNA"/>
</dbReference>
<keyword evidence="3 6" id="KW-1133">Transmembrane helix</keyword>
<dbReference type="Proteomes" id="UP000809829">
    <property type="component" value="Unassembled WGS sequence"/>
</dbReference>
<evidence type="ECO:0000256" key="3">
    <source>
        <dbReference type="ARBA" id="ARBA00022989"/>
    </source>
</evidence>
<dbReference type="InterPro" id="IPR006480">
    <property type="entry name" value="Phage_holin_4_1"/>
</dbReference>
<evidence type="ECO:0000313" key="7">
    <source>
        <dbReference type="EMBL" id="MBM7704833.1"/>
    </source>
</evidence>
<reference evidence="7 8" key="1">
    <citation type="submission" date="2021-01" db="EMBL/GenBank/DDBJ databases">
        <title>Genomic Encyclopedia of Type Strains, Phase IV (KMG-IV): sequencing the most valuable type-strain genomes for metagenomic binning, comparative biology and taxonomic classification.</title>
        <authorList>
            <person name="Goeker M."/>
        </authorList>
    </citation>
    <scope>NUCLEOTIDE SEQUENCE [LARGE SCALE GENOMIC DNA]</scope>
    <source>
        <strain evidence="7 8">DSM 104297</strain>
    </source>
</reference>
<name>A0ABS2QZB6_9BACI</name>
<sequence length="129" mass="14180">MQKYSLFTLSGLGSLSIFLFGGWDYLLMVLIACVALDYITGVLAAFVKKSLSSKVGFKGIAKKIFIFILVAVANFLDSLLWDNHLIRDATILFYVVNEIISITENAGVVGLPIPGPILKAIEQLKDRLK</sequence>